<dbReference type="CDD" id="cd02440">
    <property type="entry name" value="AdoMet_MTases"/>
    <property type="match status" value="1"/>
</dbReference>
<dbReference type="Proteomes" id="UP000268313">
    <property type="component" value="Unassembled WGS sequence"/>
</dbReference>
<protein>
    <recommendedName>
        <fullName evidence="1">ATPase AAA-type core domain-containing protein</fullName>
    </recommendedName>
</protein>
<gene>
    <name evidence="2" type="ORF">D7X32_11435</name>
</gene>
<dbReference type="EMBL" id="RAWE01000030">
    <property type="protein sequence ID" value="RKH04283.1"/>
    <property type="molecule type" value="Genomic_DNA"/>
</dbReference>
<dbReference type="RefSeq" id="WP_120602560.1">
    <property type="nucleotide sequence ID" value="NZ_RAWE01000030.1"/>
</dbReference>
<keyword evidence="3" id="KW-1185">Reference proteome</keyword>
<proteinExistence type="predicted"/>
<comment type="caution">
    <text evidence="2">The sequence shown here is derived from an EMBL/GenBank/DDBJ whole genome shotgun (WGS) entry which is preliminary data.</text>
</comment>
<dbReference type="InterPro" id="IPR027417">
    <property type="entry name" value="P-loop_NTPase"/>
</dbReference>
<dbReference type="CDD" id="cd00267">
    <property type="entry name" value="ABC_ATPase"/>
    <property type="match status" value="1"/>
</dbReference>
<accession>A0A3A8K806</accession>
<organism evidence="2 3">
    <name type="scientific">Corallococcus carmarthensis</name>
    <dbReference type="NCBI Taxonomy" id="2316728"/>
    <lineage>
        <taxon>Bacteria</taxon>
        <taxon>Pseudomonadati</taxon>
        <taxon>Myxococcota</taxon>
        <taxon>Myxococcia</taxon>
        <taxon>Myxococcales</taxon>
        <taxon>Cystobacterineae</taxon>
        <taxon>Myxococcaceae</taxon>
        <taxon>Corallococcus</taxon>
    </lineage>
</organism>
<reference evidence="3" key="1">
    <citation type="submission" date="2018-09" db="EMBL/GenBank/DDBJ databases">
        <authorList>
            <person name="Livingstone P.G."/>
            <person name="Whitworth D.E."/>
        </authorList>
    </citation>
    <scope>NUCLEOTIDE SEQUENCE [LARGE SCALE GENOMIC DNA]</scope>
    <source>
        <strain evidence="3">CA043D</strain>
    </source>
</reference>
<name>A0A3A8K806_9BACT</name>
<dbReference type="Pfam" id="PF13304">
    <property type="entry name" value="AAA_21"/>
    <property type="match status" value="1"/>
</dbReference>
<dbReference type="SUPFAM" id="SSF52540">
    <property type="entry name" value="P-loop containing nucleoside triphosphate hydrolases"/>
    <property type="match status" value="1"/>
</dbReference>
<evidence type="ECO:0000313" key="3">
    <source>
        <dbReference type="Proteomes" id="UP000268313"/>
    </source>
</evidence>
<evidence type="ECO:0000313" key="2">
    <source>
        <dbReference type="EMBL" id="RKH04283.1"/>
    </source>
</evidence>
<dbReference type="Gene3D" id="3.40.50.150">
    <property type="entry name" value="Vaccinia Virus protein VP39"/>
    <property type="match status" value="1"/>
</dbReference>
<dbReference type="InterPro" id="IPR003959">
    <property type="entry name" value="ATPase_AAA_core"/>
</dbReference>
<sequence>MRITEVKLPADYEGKGLGRTNMNRLGSVVVLAGPNGGGKSRLLHSVFLAVADHPTPLKLSDLQDQVVGRRRQLEQLRNARAAMSREDNFAQIQFQIQAVEQWLQKYEDTMALASMIALNHAGDDRPVYHYVPRPGGLVDPSDTIRRNALAAAAEVSKGVGFQFLQEGCLAYIGNVQDRWFHATHPQVTITESEKIKAVEDYQRLCDDIRRLLGTQLNRNLDGVPALWGRAIPTAGLSEGQRLLLQLAVALHAQGMRLSEAVLLLDEPETHLHPAAVVDVLETLRKATPDGQLWIATHSLSILAWAPTDSLWFVRGGQVRWVGRDPELVLTGLLGDEHGRERLEAFLQLPAQFASNRFAADCLLPPAVVMTDGDDPQLQQIRNAIHAFRRPSQPLRLLDFGAGKGRLLAALREAHNDSQPFTGVVDYRALDASADDRDQCTSLIDAIYGAGASAVRHFRGEADLESQLDAESVDVAIMCNVLHEIPPGQWLSVLGPGSALARRLRPSGFLLIVEDMHIPVGEKAHSHGFLLLDTYPLKGLFGWREADPAIQLVAEREGRLKAWLVPASLLKRVSPETRSDALLRLQNYARKELQALRQQPPSFRNGQLHGLWTQLFANASLAIDDFGGRIEHG</sequence>
<evidence type="ECO:0000259" key="1">
    <source>
        <dbReference type="Pfam" id="PF13304"/>
    </source>
</evidence>
<dbReference type="PANTHER" id="PTHR43581">
    <property type="entry name" value="ATP/GTP PHOSPHATASE"/>
    <property type="match status" value="1"/>
</dbReference>
<dbReference type="SUPFAM" id="SSF53335">
    <property type="entry name" value="S-adenosyl-L-methionine-dependent methyltransferases"/>
    <property type="match status" value="1"/>
</dbReference>
<dbReference type="AlphaFoldDB" id="A0A3A8K806"/>
<dbReference type="GO" id="GO:0016887">
    <property type="term" value="F:ATP hydrolysis activity"/>
    <property type="evidence" value="ECO:0007669"/>
    <property type="project" value="InterPro"/>
</dbReference>
<dbReference type="Gene3D" id="3.40.50.300">
    <property type="entry name" value="P-loop containing nucleotide triphosphate hydrolases"/>
    <property type="match status" value="1"/>
</dbReference>
<dbReference type="InterPro" id="IPR029063">
    <property type="entry name" value="SAM-dependent_MTases_sf"/>
</dbReference>
<dbReference type="GO" id="GO:0005524">
    <property type="term" value="F:ATP binding"/>
    <property type="evidence" value="ECO:0007669"/>
    <property type="project" value="InterPro"/>
</dbReference>
<dbReference type="InterPro" id="IPR051396">
    <property type="entry name" value="Bact_Antivir_Def_Nuclease"/>
</dbReference>
<dbReference type="OrthoDB" id="7024727at2"/>
<feature type="domain" description="ATPase AAA-type core" evidence="1">
    <location>
        <begin position="228"/>
        <end position="302"/>
    </location>
</feature>
<dbReference type="PANTHER" id="PTHR43581:SF4">
    <property type="entry name" value="ATP_GTP PHOSPHATASE"/>
    <property type="match status" value="1"/>
</dbReference>